<reference evidence="2" key="1">
    <citation type="journal article" date="2019" name="Int. J. Syst. Evol. Microbiol.">
        <title>The Global Catalogue of Microorganisms (GCM) 10K type strain sequencing project: providing services to taxonomists for standard genome sequencing and annotation.</title>
        <authorList>
            <consortium name="The Broad Institute Genomics Platform"/>
            <consortium name="The Broad Institute Genome Sequencing Center for Infectious Disease"/>
            <person name="Wu L."/>
            <person name="Ma J."/>
        </authorList>
    </citation>
    <scope>NUCLEOTIDE SEQUENCE [LARGE SCALE GENOMIC DNA]</scope>
    <source>
        <strain evidence="2">JCM 17808</strain>
    </source>
</reference>
<sequence>MTTETQHRTPSAIDAVAEQHTERLIEMSPALRVELGRPGDETVLDDYSPAGAAARDALNARTLAALDEAEAAMAADGTAPDAVDAVTLDAMRERLGVERDLHAAGLDIGQLNVIASPLQEVRELFDLVPTETTADWEHSAAKLRAVDTALAGYRESLLAARDAGRAPARRQVERGIEQAREAAKAGGHFDRFVAKATAVPEALAAELAESAKTARTAYVELAEFLAEEIAPHAREEDACGREDYRLLSRAFLGTEVDLDETYAWGLAELERIDAEQRRIAERIAPGTDVLAVMHDLDADPAQQLHGLDALRSWMQEKADAAITALGGSAFDIPEPVRTIECMVLADGTGGIYYTPPTDDFSRPGRMWWSVPAGVETFSTWQELTTVYHEGVPGHHLQIGQAVVVKDTLNTWRRQICWVSGHGEGWAFYAEKLMAELGFLDDPADRLGMLDSQRVRAARVCVDIGVHCGLEAPESVGGGIWDADKAWEFLTANVAMDRSFLAFELDRYLGWPGQAPSYAIGRRLWEQAREEARAAAEADGRAFDLKAFHSRALDLGSVGLDTLRRALA</sequence>
<dbReference type="Proteomes" id="UP001500642">
    <property type="component" value="Unassembled WGS sequence"/>
</dbReference>
<evidence type="ECO:0000313" key="1">
    <source>
        <dbReference type="EMBL" id="GAA4393215.1"/>
    </source>
</evidence>
<dbReference type="InterPro" id="IPR010281">
    <property type="entry name" value="DUF885"/>
</dbReference>
<protein>
    <submittedName>
        <fullName evidence="1">DUF885 domain-containing protein</fullName>
    </submittedName>
</protein>
<dbReference type="EMBL" id="BAABGL010000017">
    <property type="protein sequence ID" value="GAA4393215.1"/>
    <property type="molecule type" value="Genomic_DNA"/>
</dbReference>
<keyword evidence="2" id="KW-1185">Reference proteome</keyword>
<evidence type="ECO:0000313" key="2">
    <source>
        <dbReference type="Proteomes" id="UP001500642"/>
    </source>
</evidence>
<organism evidence="1 2">
    <name type="scientific">Brevibacterium pityocampae</name>
    <dbReference type="NCBI Taxonomy" id="506594"/>
    <lineage>
        <taxon>Bacteria</taxon>
        <taxon>Bacillati</taxon>
        <taxon>Actinomycetota</taxon>
        <taxon>Actinomycetes</taxon>
        <taxon>Micrococcales</taxon>
        <taxon>Brevibacteriaceae</taxon>
        <taxon>Brevibacterium</taxon>
    </lineage>
</organism>
<dbReference type="Pfam" id="PF05960">
    <property type="entry name" value="DUF885"/>
    <property type="match status" value="1"/>
</dbReference>
<name>A0ABP8JMQ3_9MICO</name>
<dbReference type="PANTHER" id="PTHR33361:SF2">
    <property type="entry name" value="DUF885 DOMAIN-CONTAINING PROTEIN"/>
    <property type="match status" value="1"/>
</dbReference>
<dbReference type="RefSeq" id="WP_295689480.1">
    <property type="nucleotide sequence ID" value="NZ_BAABGL010000017.1"/>
</dbReference>
<gene>
    <name evidence="1" type="ORF">GCM10023167_22040</name>
</gene>
<proteinExistence type="predicted"/>
<comment type="caution">
    <text evidence="1">The sequence shown here is derived from an EMBL/GenBank/DDBJ whole genome shotgun (WGS) entry which is preliminary data.</text>
</comment>
<accession>A0ABP8JMQ3</accession>
<dbReference type="PANTHER" id="PTHR33361">
    <property type="entry name" value="GLR0591 PROTEIN"/>
    <property type="match status" value="1"/>
</dbReference>